<evidence type="ECO:0000256" key="9">
    <source>
        <dbReference type="SAM" id="MobiDB-lite"/>
    </source>
</evidence>
<evidence type="ECO:0000256" key="3">
    <source>
        <dbReference type="ARBA" id="ARBA00012780"/>
    </source>
</evidence>
<evidence type="ECO:0000256" key="1">
    <source>
        <dbReference type="ARBA" id="ARBA00000382"/>
    </source>
</evidence>
<dbReference type="Gene3D" id="2.70.98.30">
    <property type="entry name" value="Golgi alpha-mannosidase II, domain 4"/>
    <property type="match status" value="1"/>
</dbReference>
<dbReference type="InterPro" id="IPR040451">
    <property type="entry name" value="GH81_N"/>
</dbReference>
<dbReference type="InterPro" id="IPR040720">
    <property type="entry name" value="GH81_C"/>
</dbReference>
<name>A0A6J1K0Z9_CUCMA</name>
<evidence type="ECO:0000313" key="12">
    <source>
        <dbReference type="Proteomes" id="UP000504608"/>
    </source>
</evidence>
<dbReference type="PANTHER" id="PTHR31983:SF0">
    <property type="entry name" value="GLUCAN ENDO-1,3-BETA-D-GLUCOSIDASE 2"/>
    <property type="match status" value="1"/>
</dbReference>
<keyword evidence="5" id="KW-0119">Carbohydrate metabolism</keyword>
<organism evidence="12 13">
    <name type="scientific">Cucurbita maxima</name>
    <name type="common">Pumpkin</name>
    <name type="synonym">Winter squash</name>
    <dbReference type="NCBI Taxonomy" id="3661"/>
    <lineage>
        <taxon>Eukaryota</taxon>
        <taxon>Viridiplantae</taxon>
        <taxon>Streptophyta</taxon>
        <taxon>Embryophyta</taxon>
        <taxon>Tracheophyta</taxon>
        <taxon>Spermatophyta</taxon>
        <taxon>Magnoliopsida</taxon>
        <taxon>eudicotyledons</taxon>
        <taxon>Gunneridae</taxon>
        <taxon>Pentapetalae</taxon>
        <taxon>rosids</taxon>
        <taxon>fabids</taxon>
        <taxon>Cucurbitales</taxon>
        <taxon>Cucurbitaceae</taxon>
        <taxon>Cucurbiteae</taxon>
        <taxon>Cucurbita</taxon>
    </lineage>
</organism>
<evidence type="ECO:0000313" key="13">
    <source>
        <dbReference type="RefSeq" id="XP_022993033.1"/>
    </source>
</evidence>
<evidence type="ECO:0000259" key="11">
    <source>
        <dbReference type="Pfam" id="PF17652"/>
    </source>
</evidence>
<dbReference type="GO" id="GO:0042973">
    <property type="term" value="F:glucan endo-1,3-beta-D-glucosidase activity"/>
    <property type="evidence" value="ECO:0007669"/>
    <property type="project" value="UniProtKB-EC"/>
</dbReference>
<dbReference type="Pfam" id="PF17652">
    <property type="entry name" value="Glyco_hydro81C"/>
    <property type="match status" value="1"/>
</dbReference>
<evidence type="ECO:0000256" key="4">
    <source>
        <dbReference type="ARBA" id="ARBA00022801"/>
    </source>
</evidence>
<dbReference type="KEGG" id="cmax:111489174"/>
<comment type="similarity">
    <text evidence="2">Belongs to the glycosyl hydrolase 81 family.</text>
</comment>
<evidence type="ECO:0000259" key="10">
    <source>
        <dbReference type="Pfam" id="PF03639"/>
    </source>
</evidence>
<evidence type="ECO:0000256" key="8">
    <source>
        <dbReference type="ARBA" id="ARBA00023326"/>
    </source>
</evidence>
<dbReference type="GO" id="GO:0000272">
    <property type="term" value="P:polysaccharide catabolic process"/>
    <property type="evidence" value="ECO:0007669"/>
    <property type="project" value="UniProtKB-KW"/>
</dbReference>
<dbReference type="Pfam" id="PF03639">
    <property type="entry name" value="Glyco_hydro_81"/>
    <property type="match status" value="1"/>
</dbReference>
<dbReference type="InterPro" id="IPR005200">
    <property type="entry name" value="Endo-beta-glucanase"/>
</dbReference>
<feature type="compositionally biased region" description="Pro residues" evidence="9">
    <location>
        <begin position="27"/>
        <end position="59"/>
    </location>
</feature>
<evidence type="ECO:0000256" key="7">
    <source>
        <dbReference type="ARBA" id="ARBA00023316"/>
    </source>
</evidence>
<dbReference type="AlphaFoldDB" id="A0A6J1K0Z9"/>
<keyword evidence="6" id="KW-0326">Glycosidase</keyword>
<dbReference type="RefSeq" id="XP_022993033.1">
    <property type="nucleotide sequence ID" value="XM_023137265.1"/>
</dbReference>
<evidence type="ECO:0000256" key="6">
    <source>
        <dbReference type="ARBA" id="ARBA00023295"/>
    </source>
</evidence>
<feature type="domain" description="Glycosyl hydrolase family 81 C-terminal" evidence="11">
    <location>
        <begin position="371"/>
        <end position="720"/>
    </location>
</feature>
<comment type="catalytic activity">
    <reaction evidence="1">
        <text>Hydrolysis of (1-&gt;3)-beta-D-glucosidic linkages in (1-&gt;3)-beta-D-glucans.</text>
        <dbReference type="EC" id="3.2.1.39"/>
    </reaction>
</comment>
<feature type="domain" description="Glycosyl hydrolase family 81 N-terminal" evidence="10">
    <location>
        <begin position="93"/>
        <end position="362"/>
    </location>
</feature>
<feature type="region of interest" description="Disordered" evidence="9">
    <location>
        <begin position="16"/>
        <end position="74"/>
    </location>
</feature>
<sequence>MFETLKNSMFKKIERELRRAIKGKCGSPPPRLPPPPPPPTSPPCPPPPPPEPPQSPPPELSQKPSEPTPFLFPSTHSTVLPDPSLFFSPDLLSAPLPTNSFFQNFTLNNGDQPEFIHPYLIKSSLSSISVSYPSISSNSASICQVFTPDLTISPSDKIDPLPQKSHVISSFNDLNVTLDIPSSNLRFYLVRGSPFLTFTVSKGVAFSISTIHEVISFSFNNALTKYTIKLKNNQTWIIYSSLPINLTHSLYVITSGGYAGIIRIAALPNSDPECELILDRLSSCYPVSGEVRFTKPFCLEYKWETKGWGDLLMLAHPLHLRLLAGTDNDIVILDKFKYRSIDGELVGVVGSSWALKPEPILVSWHSMKGVEEESFTDIISALDKDIESLNSTTMTTKSPYAYGKLIARAARLAVIAEEVRYLQVLPDIRKFLMGAIEPWLNGTLEGNGFVYDEKWGGIISKEGSFHSGADFGFGIYNNHHHTLGYFFYAIAVLVKIDPAWGRKYSPQVYALMGDIMNLSKRSNSKFPRLRCFDGYKLHSWGTGLAEFTDGRSQESISEAVNAYYSAALVGLAYGDADLVSIGATLAALEIKAGQMWWQVREGQALYEEEFVKENRLVGVLWSNKRDSGLWFGPGEWKECRLGIQVLPMLPITELLLSDVGFVREAVNWALPSLGREGVGEGWKGFVYGMESVYDKAGALQKIRNLKAFDDGNSLTNLLWWVHSRAKEGEANISCTKVQLL</sequence>
<dbReference type="EC" id="3.2.1.39" evidence="3"/>
<dbReference type="GO" id="GO:0052861">
    <property type="term" value="F:endo-1,3(4)-beta-glucanase activity"/>
    <property type="evidence" value="ECO:0007669"/>
    <property type="project" value="InterPro"/>
</dbReference>
<dbReference type="PROSITE" id="PS52008">
    <property type="entry name" value="GH81"/>
    <property type="match status" value="1"/>
</dbReference>
<dbReference type="GO" id="GO:0071555">
    <property type="term" value="P:cell wall organization"/>
    <property type="evidence" value="ECO:0007669"/>
    <property type="project" value="UniProtKB-KW"/>
</dbReference>
<accession>A0A6J1K0Z9</accession>
<dbReference type="GeneID" id="111489174"/>
<keyword evidence="7" id="KW-0961">Cell wall biogenesis/degradation</keyword>
<reference evidence="13" key="1">
    <citation type="submission" date="2025-08" db="UniProtKB">
        <authorList>
            <consortium name="RefSeq"/>
        </authorList>
    </citation>
    <scope>IDENTIFICATION</scope>
    <source>
        <tissue evidence="13">Young leaves</tissue>
    </source>
</reference>
<proteinExistence type="inferred from homology"/>
<dbReference type="PANTHER" id="PTHR31983">
    <property type="entry name" value="ENDO-1,3(4)-BETA-GLUCANASE 1"/>
    <property type="match status" value="1"/>
</dbReference>
<dbReference type="Proteomes" id="UP000504608">
    <property type="component" value="Unplaced"/>
</dbReference>
<gene>
    <name evidence="13" type="primary">LOC111489174</name>
</gene>
<dbReference type="OrthoDB" id="4473401at2759"/>
<protein>
    <recommendedName>
        <fullName evidence="3">glucan endo-1,3-beta-D-glucosidase</fullName>
        <ecNumber evidence="3">3.2.1.39</ecNumber>
    </recommendedName>
</protein>
<evidence type="ECO:0000256" key="2">
    <source>
        <dbReference type="ARBA" id="ARBA00010730"/>
    </source>
</evidence>
<keyword evidence="8" id="KW-0624">Polysaccharide degradation</keyword>
<keyword evidence="4" id="KW-0378">Hydrolase</keyword>
<keyword evidence="12" id="KW-1185">Reference proteome</keyword>
<evidence type="ECO:0000256" key="5">
    <source>
        <dbReference type="ARBA" id="ARBA00023277"/>
    </source>
</evidence>